<dbReference type="AlphaFoldDB" id="A0A7J0DK47"/>
<proteinExistence type="predicted"/>
<accession>A0A7J0DK47</accession>
<reference evidence="3" key="1">
    <citation type="submission" date="2019-07" db="EMBL/GenBank/DDBJ databases">
        <title>De Novo Assembly of kiwifruit Actinidia rufa.</title>
        <authorList>
            <person name="Sugita-Konishi S."/>
            <person name="Sato K."/>
            <person name="Mori E."/>
            <person name="Abe Y."/>
            <person name="Kisaki G."/>
            <person name="Hamano K."/>
            <person name="Suezawa K."/>
            <person name="Otani M."/>
            <person name="Fukuda T."/>
            <person name="Manabe T."/>
            <person name="Gomi K."/>
            <person name="Tabuchi M."/>
            <person name="Akimitsu K."/>
            <person name="Kataoka I."/>
        </authorList>
    </citation>
    <scope>NUCLEOTIDE SEQUENCE [LARGE SCALE GENOMIC DNA]</scope>
    <source>
        <strain evidence="3">cv. Fuchu</strain>
    </source>
</reference>
<name>A0A7J0DK47_9ERIC</name>
<evidence type="ECO:0000313" key="3">
    <source>
        <dbReference type="Proteomes" id="UP000585474"/>
    </source>
</evidence>
<protein>
    <submittedName>
        <fullName evidence="2">Phosphoinositide phosphatase family protein</fullName>
    </submittedName>
</protein>
<keyword evidence="3" id="KW-1185">Reference proteome</keyword>
<dbReference type="EMBL" id="BJWL01000238">
    <property type="protein sequence ID" value="GFS35832.1"/>
    <property type="molecule type" value="Genomic_DNA"/>
</dbReference>
<sequence length="138" mass="15071">MLEVLIDNKVGSLPVVVKVIKAKNRASLEENENSEVFQRSLDSRGSDKGATGLAGLSRERLEFAQGEAESLQFVNQNSRDRHWIFAGATDVAGSSQDPRGSEMRKFAATGSAISRVSSHYKKLNMFQIIASELPSSID</sequence>
<gene>
    <name evidence="2" type="ORF">Acr_00g0042430</name>
</gene>
<dbReference type="Proteomes" id="UP000585474">
    <property type="component" value="Unassembled WGS sequence"/>
</dbReference>
<organism evidence="2 3">
    <name type="scientific">Actinidia rufa</name>
    <dbReference type="NCBI Taxonomy" id="165716"/>
    <lineage>
        <taxon>Eukaryota</taxon>
        <taxon>Viridiplantae</taxon>
        <taxon>Streptophyta</taxon>
        <taxon>Embryophyta</taxon>
        <taxon>Tracheophyta</taxon>
        <taxon>Spermatophyta</taxon>
        <taxon>Magnoliopsida</taxon>
        <taxon>eudicotyledons</taxon>
        <taxon>Gunneridae</taxon>
        <taxon>Pentapetalae</taxon>
        <taxon>asterids</taxon>
        <taxon>Ericales</taxon>
        <taxon>Actinidiaceae</taxon>
        <taxon>Actinidia</taxon>
    </lineage>
</organism>
<comment type="caution">
    <text evidence="2">The sequence shown here is derived from an EMBL/GenBank/DDBJ whole genome shotgun (WGS) entry which is preliminary data.</text>
</comment>
<evidence type="ECO:0000313" key="2">
    <source>
        <dbReference type="EMBL" id="GFS35832.1"/>
    </source>
</evidence>
<feature type="region of interest" description="Disordered" evidence="1">
    <location>
        <begin position="31"/>
        <end position="52"/>
    </location>
</feature>
<evidence type="ECO:0000256" key="1">
    <source>
        <dbReference type="SAM" id="MobiDB-lite"/>
    </source>
</evidence>